<comment type="caution">
    <text evidence="1">The sequence shown here is derived from an EMBL/GenBank/DDBJ whole genome shotgun (WGS) entry which is preliminary data.</text>
</comment>
<name>A0A5J4RE52_9ZZZZ</name>
<sequence>MVNFLQQLENPQINYERFFEVLRDFRKGGLKSEIYDDFISTIKSLPPLSKRIQSDYNVFDKYGLTDVSEDDFASIMREVTRRGIESSKICWHPQASTTNCNVDNKNRIIISAAHSIQNNGVLSKIVEKGHVMSYALEKGEFDGKELGKNHASIFWGFCNKHDAIFQPIEIQPYTQTSEQNFLFAYRGFVISNHKKIEVSTWMNFGEQSDNDIKQNTQIFGQCPKNCVNENYKFPYL</sequence>
<organism evidence="1">
    <name type="scientific">termite gut metagenome</name>
    <dbReference type="NCBI Taxonomy" id="433724"/>
    <lineage>
        <taxon>unclassified sequences</taxon>
        <taxon>metagenomes</taxon>
        <taxon>organismal metagenomes</taxon>
    </lineage>
</organism>
<dbReference type="AlphaFoldDB" id="A0A5J4RE52"/>
<protein>
    <submittedName>
        <fullName evidence="1">Uncharacterized protein</fullName>
    </submittedName>
</protein>
<accession>A0A5J4RE52</accession>
<evidence type="ECO:0000313" key="1">
    <source>
        <dbReference type="EMBL" id="KAA6331784.1"/>
    </source>
</evidence>
<gene>
    <name evidence="1" type="ORF">EZS27_019648</name>
</gene>
<proteinExistence type="predicted"/>
<dbReference type="EMBL" id="SNRY01001326">
    <property type="protein sequence ID" value="KAA6331784.1"/>
    <property type="molecule type" value="Genomic_DNA"/>
</dbReference>
<reference evidence="1" key="1">
    <citation type="submission" date="2019-03" db="EMBL/GenBank/DDBJ databases">
        <title>Single cell metagenomics reveals metabolic interactions within the superorganism composed of flagellate Streblomastix strix and complex community of Bacteroidetes bacteria on its surface.</title>
        <authorList>
            <person name="Treitli S.C."/>
            <person name="Kolisko M."/>
            <person name="Husnik F."/>
            <person name="Keeling P."/>
            <person name="Hampl V."/>
        </authorList>
    </citation>
    <scope>NUCLEOTIDE SEQUENCE</scope>
    <source>
        <strain evidence="1">STM</strain>
    </source>
</reference>